<reference evidence="2 3" key="1">
    <citation type="submission" date="2024-03" db="EMBL/GenBank/DDBJ databases">
        <authorList>
            <person name="Jo J.-H."/>
        </authorList>
    </citation>
    <scope>NUCLEOTIDE SEQUENCE [LARGE SCALE GENOMIC DNA]</scope>
    <source>
        <strain evidence="2 3">PS1R-30</strain>
    </source>
</reference>
<dbReference type="InterPro" id="IPR042099">
    <property type="entry name" value="ANL_N_sf"/>
</dbReference>
<organism evidence="2 3">
    <name type="scientific">Novosphingobium anseongense</name>
    <dbReference type="NCBI Taxonomy" id="3133436"/>
    <lineage>
        <taxon>Bacteria</taxon>
        <taxon>Pseudomonadati</taxon>
        <taxon>Pseudomonadota</taxon>
        <taxon>Alphaproteobacteria</taxon>
        <taxon>Sphingomonadales</taxon>
        <taxon>Sphingomonadaceae</taxon>
        <taxon>Novosphingobium</taxon>
    </lineage>
</organism>
<dbReference type="PROSITE" id="PS00455">
    <property type="entry name" value="AMP_BINDING"/>
    <property type="match status" value="1"/>
</dbReference>
<keyword evidence="3" id="KW-1185">Reference proteome</keyword>
<dbReference type="PANTHER" id="PTHR43767">
    <property type="entry name" value="LONG-CHAIN-FATTY-ACID--COA LIGASE"/>
    <property type="match status" value="1"/>
</dbReference>
<dbReference type="InterPro" id="IPR000873">
    <property type="entry name" value="AMP-dep_synth/lig_dom"/>
</dbReference>
<comment type="caution">
    <text evidence="2">The sequence shown here is derived from an EMBL/GenBank/DDBJ whole genome shotgun (WGS) entry which is preliminary data.</text>
</comment>
<evidence type="ECO:0000259" key="1">
    <source>
        <dbReference type="Pfam" id="PF00501"/>
    </source>
</evidence>
<dbReference type="RefSeq" id="WP_339586978.1">
    <property type="nucleotide sequence ID" value="NZ_JBBHJZ010000002.1"/>
</dbReference>
<dbReference type="Proteomes" id="UP001361239">
    <property type="component" value="Unassembled WGS sequence"/>
</dbReference>
<evidence type="ECO:0000313" key="2">
    <source>
        <dbReference type="EMBL" id="MEJ5977025.1"/>
    </source>
</evidence>
<protein>
    <submittedName>
        <fullName evidence="2">AMP-binding protein</fullName>
    </submittedName>
</protein>
<feature type="domain" description="AMP-dependent synthetase/ligase" evidence="1">
    <location>
        <begin position="48"/>
        <end position="345"/>
    </location>
</feature>
<proteinExistence type="predicted"/>
<dbReference type="EMBL" id="JBBHJZ010000002">
    <property type="protein sequence ID" value="MEJ5977025.1"/>
    <property type="molecule type" value="Genomic_DNA"/>
</dbReference>
<dbReference type="InterPro" id="IPR020845">
    <property type="entry name" value="AMP-binding_CS"/>
</dbReference>
<dbReference type="PANTHER" id="PTHR43767:SF10">
    <property type="entry name" value="SURFACTIN SYNTHASE SUBUNIT 1"/>
    <property type="match status" value="1"/>
</dbReference>
<dbReference type="Gene3D" id="3.40.50.12780">
    <property type="entry name" value="N-terminal domain of ligase-like"/>
    <property type="match status" value="1"/>
</dbReference>
<sequence>MGDPFADMAAAYGDRPLFRTDDGAAIAVAALADLAERPAIRACQRRLVMCLCDNDPGGALGYLALMQVGAVPMMVATGLPEEPLRALIERYGPAFVWLPEARVPAVADAEIVLSERGYCLLARRPAACAPLHETLALLLGTSGSTGSPRFVRLSRDNVLSNAQAIRSYLDIGADDVPVTSLPLAYSYGLSVLHSHVLAGSTIALTNKTLFDRGFWDFMRDARITSFAGVPYHYEMLAKLRFGKMDLPDLRVMTQAGGRMEPALVEDFAALCRDTNRRLFVMYGQTEATARMAYLPPENVAVKAGSIGQAIPGGEMWLEDEHGDRIARPDGVGQIVYRGPNVALGYAEGHADLARGDDWGGVLHTGDLAKRDAEGDFTIVGRLKRFLKLFGNRVNLEDVEAGLQAAGHQAVCAGRDDHLDVYLAEATPDGARQVKKHLVSHLKLTPNAISVLAIDAVPRNAAGKILYGELNGLERRTLA</sequence>
<accession>A0ABU8RVB2</accession>
<name>A0ABU8RVB2_9SPHN</name>
<dbReference type="InterPro" id="IPR050237">
    <property type="entry name" value="ATP-dep_AMP-bd_enzyme"/>
</dbReference>
<gene>
    <name evidence="2" type="ORF">WG901_10300</name>
</gene>
<dbReference type="SUPFAM" id="SSF56801">
    <property type="entry name" value="Acetyl-CoA synthetase-like"/>
    <property type="match status" value="1"/>
</dbReference>
<evidence type="ECO:0000313" key="3">
    <source>
        <dbReference type="Proteomes" id="UP001361239"/>
    </source>
</evidence>
<dbReference type="Pfam" id="PF00501">
    <property type="entry name" value="AMP-binding"/>
    <property type="match status" value="1"/>
</dbReference>